<name>A0ABS9KTI7_9BACT</name>
<proteinExistence type="predicted"/>
<reference evidence="2" key="1">
    <citation type="submission" date="2022-01" db="EMBL/GenBank/DDBJ databases">
        <authorList>
            <person name="Jo J.-H."/>
            <person name="Im W.-T."/>
        </authorList>
    </citation>
    <scope>NUCLEOTIDE SEQUENCE</scope>
    <source>
        <strain evidence="2">NA20</strain>
    </source>
</reference>
<feature type="transmembrane region" description="Helical" evidence="1">
    <location>
        <begin position="236"/>
        <end position="262"/>
    </location>
</feature>
<dbReference type="Proteomes" id="UP001165367">
    <property type="component" value="Unassembled WGS sequence"/>
</dbReference>
<dbReference type="EMBL" id="JAKLTR010000009">
    <property type="protein sequence ID" value="MCG2615634.1"/>
    <property type="molecule type" value="Genomic_DNA"/>
</dbReference>
<keyword evidence="3" id="KW-1185">Reference proteome</keyword>
<feature type="transmembrane region" description="Helical" evidence="1">
    <location>
        <begin position="104"/>
        <end position="121"/>
    </location>
</feature>
<feature type="transmembrane region" description="Helical" evidence="1">
    <location>
        <begin position="21"/>
        <end position="39"/>
    </location>
</feature>
<sequence>MKQTPAATRIFQYSARFWFTVTYLGQLIFAYYILMLYWTSTALGEFENWNKVNPHFYRKDDLTGNIFFASHVVLAAIVTILGPLQLVNGIRSKWPRLHRVCGRIYIYSAFLISAAGLYLALVRGAVGGPFSTATVSINGAIIMLCAFFCVRYARQRNIPLHNRWAIHLLIAMSGVWFFRVFFMLWMVIFRAPVGFDPETFTGPFLYVLDVFVYIFPQAIVVLYFKAKFSAGSFKKYLFSCLLLIITLATAVGIFGAAGGMWLPKL</sequence>
<keyword evidence="1" id="KW-0472">Membrane</keyword>
<evidence type="ECO:0000313" key="2">
    <source>
        <dbReference type="EMBL" id="MCG2615634.1"/>
    </source>
</evidence>
<feature type="transmembrane region" description="Helical" evidence="1">
    <location>
        <begin position="133"/>
        <end position="153"/>
    </location>
</feature>
<gene>
    <name evidence="2" type="ORF">LZZ85_15140</name>
</gene>
<protein>
    <submittedName>
        <fullName evidence="2">DUF2306 domain-containing protein</fullName>
    </submittedName>
</protein>
<keyword evidence="1" id="KW-0812">Transmembrane</keyword>
<dbReference type="InterPro" id="IPR018750">
    <property type="entry name" value="DUF2306_membrane"/>
</dbReference>
<feature type="transmembrane region" description="Helical" evidence="1">
    <location>
        <begin position="66"/>
        <end position="84"/>
    </location>
</feature>
<keyword evidence="1" id="KW-1133">Transmembrane helix</keyword>
<evidence type="ECO:0000256" key="1">
    <source>
        <dbReference type="SAM" id="Phobius"/>
    </source>
</evidence>
<evidence type="ECO:0000313" key="3">
    <source>
        <dbReference type="Proteomes" id="UP001165367"/>
    </source>
</evidence>
<accession>A0ABS9KTI7</accession>
<organism evidence="2 3">
    <name type="scientific">Terrimonas ginsenosidimutans</name>
    <dbReference type="NCBI Taxonomy" id="2908004"/>
    <lineage>
        <taxon>Bacteria</taxon>
        <taxon>Pseudomonadati</taxon>
        <taxon>Bacteroidota</taxon>
        <taxon>Chitinophagia</taxon>
        <taxon>Chitinophagales</taxon>
        <taxon>Chitinophagaceae</taxon>
        <taxon>Terrimonas</taxon>
    </lineage>
</organism>
<dbReference type="RefSeq" id="WP_237873610.1">
    <property type="nucleotide sequence ID" value="NZ_JAKLTR010000009.1"/>
</dbReference>
<feature type="transmembrane region" description="Helical" evidence="1">
    <location>
        <begin position="165"/>
        <end position="189"/>
    </location>
</feature>
<dbReference type="Pfam" id="PF10067">
    <property type="entry name" value="DUF2306"/>
    <property type="match status" value="1"/>
</dbReference>
<feature type="transmembrane region" description="Helical" evidence="1">
    <location>
        <begin position="204"/>
        <end position="224"/>
    </location>
</feature>
<comment type="caution">
    <text evidence="2">The sequence shown here is derived from an EMBL/GenBank/DDBJ whole genome shotgun (WGS) entry which is preliminary data.</text>
</comment>